<reference evidence="1 2" key="1">
    <citation type="submission" date="2021-05" db="EMBL/GenBank/DDBJ databases">
        <title>Genome Assembly of Synthetic Allotetraploid Brassica napus Reveals Homoeologous Exchanges between Subgenomes.</title>
        <authorList>
            <person name="Davis J.T."/>
        </authorList>
    </citation>
    <scope>NUCLEOTIDE SEQUENCE [LARGE SCALE GENOMIC DNA]</scope>
    <source>
        <strain evidence="2">cv. Da-Ae</strain>
        <tissue evidence="1">Seedling</tissue>
    </source>
</reference>
<proteinExistence type="predicted"/>
<dbReference type="EMBL" id="JAGKQM010000010">
    <property type="protein sequence ID" value="KAH0905773.1"/>
    <property type="molecule type" value="Genomic_DNA"/>
</dbReference>
<sequence>MAAVGFLWVQVRGQFPLFDLVLRLRSQILVGCLSDLDGPYNAGFCPLLLCALVDFTTTLAGCGLEYAGGLVLEALVFVLKYTLVLNVSLPWQVKALAAPISAHRFSATTCVVVVLESFAAALSRLVFAHFPASLRFT</sequence>
<name>A0ABQ8BLT9_BRANA</name>
<keyword evidence="2" id="KW-1185">Reference proteome</keyword>
<accession>A0ABQ8BLT9</accession>
<gene>
    <name evidence="1" type="ORF">HID58_037600</name>
</gene>
<evidence type="ECO:0000313" key="1">
    <source>
        <dbReference type="EMBL" id="KAH0905773.1"/>
    </source>
</evidence>
<dbReference type="Proteomes" id="UP000824890">
    <property type="component" value="Unassembled WGS sequence"/>
</dbReference>
<protein>
    <submittedName>
        <fullName evidence="1">Uncharacterized protein</fullName>
    </submittedName>
</protein>
<organism evidence="1 2">
    <name type="scientific">Brassica napus</name>
    <name type="common">Rape</name>
    <dbReference type="NCBI Taxonomy" id="3708"/>
    <lineage>
        <taxon>Eukaryota</taxon>
        <taxon>Viridiplantae</taxon>
        <taxon>Streptophyta</taxon>
        <taxon>Embryophyta</taxon>
        <taxon>Tracheophyta</taxon>
        <taxon>Spermatophyta</taxon>
        <taxon>Magnoliopsida</taxon>
        <taxon>eudicotyledons</taxon>
        <taxon>Gunneridae</taxon>
        <taxon>Pentapetalae</taxon>
        <taxon>rosids</taxon>
        <taxon>malvids</taxon>
        <taxon>Brassicales</taxon>
        <taxon>Brassicaceae</taxon>
        <taxon>Brassiceae</taxon>
        <taxon>Brassica</taxon>
    </lineage>
</organism>
<evidence type="ECO:0000313" key="2">
    <source>
        <dbReference type="Proteomes" id="UP000824890"/>
    </source>
</evidence>
<comment type="caution">
    <text evidence="1">The sequence shown here is derived from an EMBL/GenBank/DDBJ whole genome shotgun (WGS) entry which is preliminary data.</text>
</comment>